<evidence type="ECO:0000259" key="4">
    <source>
        <dbReference type="Pfam" id="PF07987"/>
    </source>
</evidence>
<proteinExistence type="predicted"/>
<dbReference type="Gene3D" id="2.60.40.2230">
    <property type="entry name" value="Uncharacterised protein YcnI-like PF07987, DUF1775"/>
    <property type="match status" value="1"/>
</dbReference>
<feature type="domain" description="YncI copper-binding" evidence="4">
    <location>
        <begin position="34"/>
        <end position="180"/>
    </location>
</feature>
<dbReference type="Proteomes" id="UP001499924">
    <property type="component" value="Unassembled WGS sequence"/>
</dbReference>
<feature type="transmembrane region" description="Helical" evidence="2">
    <location>
        <begin position="214"/>
        <end position="234"/>
    </location>
</feature>
<reference evidence="6" key="1">
    <citation type="journal article" date="2019" name="Int. J. Syst. Evol. Microbiol.">
        <title>The Global Catalogue of Microorganisms (GCM) 10K type strain sequencing project: providing services to taxonomists for standard genome sequencing and annotation.</title>
        <authorList>
            <consortium name="The Broad Institute Genomics Platform"/>
            <consortium name="The Broad Institute Genome Sequencing Center for Infectious Disease"/>
            <person name="Wu L."/>
            <person name="Ma J."/>
        </authorList>
    </citation>
    <scope>NUCLEOTIDE SEQUENCE [LARGE SCALE GENOMIC DNA]</scope>
    <source>
        <strain evidence="6">JCM 15614</strain>
    </source>
</reference>
<dbReference type="RefSeq" id="WP_344691194.1">
    <property type="nucleotide sequence ID" value="NZ_BAAAVV010000018.1"/>
</dbReference>
<dbReference type="InterPro" id="IPR038507">
    <property type="entry name" value="YcnI-like_sf"/>
</dbReference>
<gene>
    <name evidence="5" type="ORF">GCM10010531_42900</name>
</gene>
<keyword evidence="3" id="KW-0732">Signal</keyword>
<sequence length="243" mass="24690">MSLPRVPRRLAVVVLAVLAALAASVATAAVASAHVSVSSADAAAGGFGKLTFRVPNESDTASTVALRIQIPQEAALASLRAQPLPGWTVTLTETDLEEPIESHGQEISSYVSVVEFRAEAGGGIGPGQFQEFALSGGPFPDADEVMFPTVQTYSDGSETAWIEPTVDGQEPEHPAPTLTLAAGGDDASATHEEDSAVATATSEEASDGTSQGTAALVVAVLALVVGLAGVVLGWRAGRRTVSS</sequence>
<comment type="caution">
    <text evidence="5">The sequence shown here is derived from an EMBL/GenBank/DDBJ whole genome shotgun (WGS) entry which is preliminary data.</text>
</comment>
<keyword evidence="2" id="KW-0812">Transmembrane</keyword>
<evidence type="ECO:0000256" key="1">
    <source>
        <dbReference type="SAM" id="MobiDB-lite"/>
    </source>
</evidence>
<keyword evidence="2" id="KW-0472">Membrane</keyword>
<feature type="chain" id="PRO_5046970053" evidence="3">
    <location>
        <begin position="29"/>
        <end position="243"/>
    </location>
</feature>
<evidence type="ECO:0000313" key="5">
    <source>
        <dbReference type="EMBL" id="GAA3184069.1"/>
    </source>
</evidence>
<accession>A0ABP6PU08</accession>
<feature type="region of interest" description="Disordered" evidence="1">
    <location>
        <begin position="166"/>
        <end position="209"/>
    </location>
</feature>
<keyword evidence="2" id="KW-1133">Transmembrane helix</keyword>
<dbReference type="CDD" id="cd08545">
    <property type="entry name" value="YcnI_like"/>
    <property type="match status" value="1"/>
</dbReference>
<dbReference type="InterPro" id="IPR012533">
    <property type="entry name" value="YcnI-copper_dom"/>
</dbReference>
<evidence type="ECO:0000256" key="3">
    <source>
        <dbReference type="SAM" id="SignalP"/>
    </source>
</evidence>
<dbReference type="Pfam" id="PF07987">
    <property type="entry name" value="DUF1775"/>
    <property type="match status" value="1"/>
</dbReference>
<dbReference type="EMBL" id="BAAAVV010000018">
    <property type="protein sequence ID" value="GAA3184069.1"/>
    <property type="molecule type" value="Genomic_DNA"/>
</dbReference>
<evidence type="ECO:0000313" key="6">
    <source>
        <dbReference type="Proteomes" id="UP001499924"/>
    </source>
</evidence>
<organism evidence="5 6">
    <name type="scientific">Blastococcus jejuensis</name>
    <dbReference type="NCBI Taxonomy" id="351224"/>
    <lineage>
        <taxon>Bacteria</taxon>
        <taxon>Bacillati</taxon>
        <taxon>Actinomycetota</taxon>
        <taxon>Actinomycetes</taxon>
        <taxon>Geodermatophilales</taxon>
        <taxon>Geodermatophilaceae</taxon>
        <taxon>Blastococcus</taxon>
    </lineage>
</organism>
<keyword evidence="6" id="KW-1185">Reference proteome</keyword>
<feature type="signal peptide" evidence="3">
    <location>
        <begin position="1"/>
        <end position="28"/>
    </location>
</feature>
<evidence type="ECO:0000256" key="2">
    <source>
        <dbReference type="SAM" id="Phobius"/>
    </source>
</evidence>
<protein>
    <submittedName>
        <fullName evidence="5">YcnI family protein</fullName>
    </submittedName>
</protein>
<name>A0ABP6PU08_9ACTN</name>